<dbReference type="PROSITE" id="PS00108">
    <property type="entry name" value="PROTEIN_KINASE_ST"/>
    <property type="match status" value="1"/>
</dbReference>
<dbReference type="Proteomes" id="UP001146120">
    <property type="component" value="Unassembled WGS sequence"/>
</dbReference>
<evidence type="ECO:0000256" key="4">
    <source>
        <dbReference type="ARBA" id="ARBA00022840"/>
    </source>
</evidence>
<evidence type="ECO:0000256" key="1">
    <source>
        <dbReference type="ARBA" id="ARBA00022679"/>
    </source>
</evidence>
<feature type="domain" description="Protein kinase" evidence="9">
    <location>
        <begin position="282"/>
        <end position="609"/>
    </location>
</feature>
<accession>A0AAV2ZCF9</accession>
<evidence type="ECO:0000313" key="10">
    <source>
        <dbReference type="EMBL" id="DBA04006.1"/>
    </source>
</evidence>
<reference evidence="10" key="1">
    <citation type="submission" date="2022-11" db="EMBL/GenBank/DDBJ databases">
        <authorList>
            <person name="Morgan W.R."/>
            <person name="Tartar A."/>
        </authorList>
    </citation>
    <scope>NUCLEOTIDE SEQUENCE</scope>
    <source>
        <strain evidence="10">ARSEF 373</strain>
    </source>
</reference>
<keyword evidence="11" id="KW-1185">Reference proteome</keyword>
<feature type="region of interest" description="Disordered" evidence="8">
    <location>
        <begin position="72"/>
        <end position="93"/>
    </location>
</feature>
<dbReference type="GO" id="GO:0005634">
    <property type="term" value="C:nucleus"/>
    <property type="evidence" value="ECO:0007669"/>
    <property type="project" value="TreeGrafter"/>
</dbReference>
<dbReference type="PROSITE" id="PS00107">
    <property type="entry name" value="PROTEIN_KINASE_ATP"/>
    <property type="match status" value="1"/>
</dbReference>
<comment type="similarity">
    <text evidence="6">Belongs to the protein kinase superfamily. Ser/Thr protein kinase family. GCN2 subfamily.</text>
</comment>
<dbReference type="GO" id="GO:0017148">
    <property type="term" value="P:negative regulation of translation"/>
    <property type="evidence" value="ECO:0007669"/>
    <property type="project" value="UniProtKB-KW"/>
</dbReference>
<feature type="compositionally biased region" description="Acidic residues" evidence="8">
    <location>
        <begin position="72"/>
        <end position="83"/>
    </location>
</feature>
<dbReference type="InterPro" id="IPR000719">
    <property type="entry name" value="Prot_kinase_dom"/>
</dbReference>
<keyword evidence="2 7" id="KW-0547">Nucleotide-binding</keyword>
<keyword evidence="3" id="KW-0418">Kinase</keyword>
<dbReference type="PROSITE" id="PS50011">
    <property type="entry name" value="PROTEIN_KINASE_DOM"/>
    <property type="match status" value="1"/>
</dbReference>
<keyword evidence="1" id="KW-0808">Transferase</keyword>
<evidence type="ECO:0000256" key="2">
    <source>
        <dbReference type="ARBA" id="ARBA00022741"/>
    </source>
</evidence>
<dbReference type="PANTHER" id="PTHR11042">
    <property type="entry name" value="EUKARYOTIC TRANSLATION INITIATION FACTOR 2-ALPHA KINASE EIF2-ALPHA KINASE -RELATED"/>
    <property type="match status" value="1"/>
</dbReference>
<proteinExistence type="inferred from homology"/>
<keyword evidence="4 7" id="KW-0067">ATP-binding</keyword>
<evidence type="ECO:0000256" key="3">
    <source>
        <dbReference type="ARBA" id="ARBA00022777"/>
    </source>
</evidence>
<dbReference type="SMART" id="SM00220">
    <property type="entry name" value="S_TKc"/>
    <property type="match status" value="1"/>
</dbReference>
<evidence type="ECO:0000313" key="11">
    <source>
        <dbReference type="Proteomes" id="UP001146120"/>
    </source>
</evidence>
<dbReference type="GO" id="GO:0005524">
    <property type="term" value="F:ATP binding"/>
    <property type="evidence" value="ECO:0007669"/>
    <property type="project" value="UniProtKB-UniRule"/>
</dbReference>
<dbReference type="GO" id="GO:0005737">
    <property type="term" value="C:cytoplasm"/>
    <property type="evidence" value="ECO:0007669"/>
    <property type="project" value="TreeGrafter"/>
</dbReference>
<comment type="caution">
    <text evidence="10">The sequence shown here is derived from an EMBL/GenBank/DDBJ whole genome shotgun (WGS) entry which is preliminary data.</text>
</comment>
<dbReference type="InterPro" id="IPR050339">
    <property type="entry name" value="CC_SR_Kinase"/>
</dbReference>
<evidence type="ECO:0000256" key="8">
    <source>
        <dbReference type="SAM" id="MobiDB-lite"/>
    </source>
</evidence>
<dbReference type="SUPFAM" id="SSF56112">
    <property type="entry name" value="Protein kinase-like (PK-like)"/>
    <property type="match status" value="1"/>
</dbReference>
<protein>
    <recommendedName>
        <fullName evidence="9">Protein kinase domain-containing protein</fullName>
    </recommendedName>
</protein>
<evidence type="ECO:0000259" key="9">
    <source>
        <dbReference type="PROSITE" id="PS50011"/>
    </source>
</evidence>
<evidence type="ECO:0000256" key="6">
    <source>
        <dbReference type="ARBA" id="ARBA00037982"/>
    </source>
</evidence>
<evidence type="ECO:0000256" key="7">
    <source>
        <dbReference type="PROSITE-ProRule" id="PRU10141"/>
    </source>
</evidence>
<dbReference type="Gene3D" id="3.30.200.20">
    <property type="entry name" value="Phosphorylase Kinase, domain 1"/>
    <property type="match status" value="1"/>
</dbReference>
<sequence>MAPTPATPAAPLRTRHQRNAMVDRVNVLTTPDVPGGTGAPRAALQPRTPVAQAPPRFMVSPRMNKALFQDLDSSDDDDEEENNEAEKENRPLYRRRRGMLHVHTGKHHPFQHQHYGRRRGSYDPIESPLALEKRSPVVIRLAAAFPDVCSPVIPSTSPNTLKTPRRSYYPMPKLDDDTDMSNCSTVSTASPWNSPTLTSTSDVSTLSLGLKSPAQQFCPPTPNKLNRSFHLTPCTFAFTTASVSGVATVLIAARQEFLGRRELLVDLSGSQDTQSCPSFEDFEIVRWLGAGVSAQVFEVRSTMDVKMFAVKKSKHALRSEREREMLMQEIVIVEKLVRANCQFDHIVRYHQAWQENGFFYLQTELCAGGNLKDFLTEHRDAALPEDCLWTIMKNIADGLAVLHSQSIVHLDIKPDNIFITQQGELKIGDFGMATELSSPNTRTADLEGDAMYLAKELLNSNERHPSADIFCLGITMLEIAAAISLPSSGEQWQDLRQGRLPQLRQEYSSDLDHAIKMVRLSQDVVCGDVDVDANAILFPIDDASGAFTATISSSNYWAPSSASSYWSIAYDRRIRPPTAAEFFSRKTRLIPIVRNQFTNSTKTKALIFLGLSLLVSIDTC</sequence>
<name>A0AAV2ZCF9_9STRA</name>
<dbReference type="AlphaFoldDB" id="A0AAV2ZCF9"/>
<evidence type="ECO:0000256" key="5">
    <source>
        <dbReference type="ARBA" id="ARBA00023193"/>
    </source>
</evidence>
<organism evidence="10 11">
    <name type="scientific">Lagenidium giganteum</name>
    <dbReference type="NCBI Taxonomy" id="4803"/>
    <lineage>
        <taxon>Eukaryota</taxon>
        <taxon>Sar</taxon>
        <taxon>Stramenopiles</taxon>
        <taxon>Oomycota</taxon>
        <taxon>Peronosporomycetes</taxon>
        <taxon>Pythiales</taxon>
        <taxon>Pythiaceae</taxon>
    </lineage>
</organism>
<gene>
    <name evidence="10" type="ORF">N0F65_009353</name>
</gene>
<dbReference type="InterPro" id="IPR008271">
    <property type="entry name" value="Ser/Thr_kinase_AS"/>
</dbReference>
<dbReference type="Gene3D" id="1.10.510.10">
    <property type="entry name" value="Transferase(Phosphotransferase) domain 1"/>
    <property type="match status" value="1"/>
</dbReference>
<dbReference type="InterPro" id="IPR017441">
    <property type="entry name" value="Protein_kinase_ATP_BS"/>
</dbReference>
<dbReference type="EMBL" id="DAKRPA010000012">
    <property type="protein sequence ID" value="DBA04006.1"/>
    <property type="molecule type" value="Genomic_DNA"/>
</dbReference>
<feature type="binding site" evidence="7">
    <location>
        <position position="312"/>
    </location>
    <ligand>
        <name>ATP</name>
        <dbReference type="ChEBI" id="CHEBI:30616"/>
    </ligand>
</feature>
<reference evidence="10" key="2">
    <citation type="journal article" date="2023" name="Microbiol Resour">
        <title>Decontamination and Annotation of the Draft Genome Sequence of the Oomycete Lagenidium giganteum ARSEF 373.</title>
        <authorList>
            <person name="Morgan W.R."/>
            <person name="Tartar A."/>
        </authorList>
    </citation>
    <scope>NUCLEOTIDE SEQUENCE</scope>
    <source>
        <strain evidence="10">ARSEF 373</strain>
    </source>
</reference>
<dbReference type="InterPro" id="IPR011009">
    <property type="entry name" value="Kinase-like_dom_sf"/>
</dbReference>
<dbReference type="PANTHER" id="PTHR11042:SF190">
    <property type="entry name" value="MITOSIS INHIBITOR PROTEIN KINASE MIK1"/>
    <property type="match status" value="1"/>
</dbReference>
<keyword evidence="5" id="KW-0652">Protein synthesis inhibitor</keyword>
<dbReference type="GO" id="GO:0004672">
    <property type="term" value="F:protein kinase activity"/>
    <property type="evidence" value="ECO:0007669"/>
    <property type="project" value="InterPro"/>
</dbReference>
<dbReference type="Pfam" id="PF00069">
    <property type="entry name" value="Pkinase"/>
    <property type="match status" value="1"/>
</dbReference>